<reference evidence="1" key="1">
    <citation type="journal article" date="2019" name="Environ. Microbiol.">
        <title>Fungal ecological strategies reflected in gene transcription - a case study of two litter decomposers.</title>
        <authorList>
            <person name="Barbi F."/>
            <person name="Kohler A."/>
            <person name="Barry K."/>
            <person name="Baskaran P."/>
            <person name="Daum C."/>
            <person name="Fauchery L."/>
            <person name="Ihrmark K."/>
            <person name="Kuo A."/>
            <person name="LaButti K."/>
            <person name="Lipzen A."/>
            <person name="Morin E."/>
            <person name="Grigoriev I.V."/>
            <person name="Henrissat B."/>
            <person name="Lindahl B."/>
            <person name="Martin F."/>
        </authorList>
    </citation>
    <scope>NUCLEOTIDE SEQUENCE</scope>
    <source>
        <strain evidence="1">JB14</strain>
    </source>
</reference>
<gene>
    <name evidence="1" type="ORF">BT96DRAFT_928091</name>
</gene>
<organism evidence="1 2">
    <name type="scientific">Gymnopus androsaceus JB14</name>
    <dbReference type="NCBI Taxonomy" id="1447944"/>
    <lineage>
        <taxon>Eukaryota</taxon>
        <taxon>Fungi</taxon>
        <taxon>Dikarya</taxon>
        <taxon>Basidiomycota</taxon>
        <taxon>Agaricomycotina</taxon>
        <taxon>Agaricomycetes</taxon>
        <taxon>Agaricomycetidae</taxon>
        <taxon>Agaricales</taxon>
        <taxon>Marasmiineae</taxon>
        <taxon>Omphalotaceae</taxon>
        <taxon>Gymnopus</taxon>
    </lineage>
</organism>
<dbReference type="EMBL" id="ML769864">
    <property type="protein sequence ID" value="KAE9386602.1"/>
    <property type="molecule type" value="Genomic_DNA"/>
</dbReference>
<proteinExistence type="predicted"/>
<keyword evidence="2" id="KW-1185">Reference proteome</keyword>
<sequence>MCFGDWLQQDFISNAELVELLRDTGKGKGKANTEEDDNDIFFVDDDLLL</sequence>
<protein>
    <submittedName>
        <fullName evidence="1">Uncharacterized protein</fullName>
    </submittedName>
</protein>
<evidence type="ECO:0000313" key="1">
    <source>
        <dbReference type="EMBL" id="KAE9386602.1"/>
    </source>
</evidence>
<accession>A0A6A4GLG5</accession>
<dbReference type="AlphaFoldDB" id="A0A6A4GLG5"/>
<evidence type="ECO:0000313" key="2">
    <source>
        <dbReference type="Proteomes" id="UP000799118"/>
    </source>
</evidence>
<dbReference type="OrthoDB" id="1715602at2759"/>
<name>A0A6A4GLG5_9AGAR</name>
<dbReference type="Proteomes" id="UP000799118">
    <property type="component" value="Unassembled WGS sequence"/>
</dbReference>